<dbReference type="AlphaFoldDB" id="A0A6I6JSU0"/>
<organism evidence="1 2">
    <name type="scientific">Maribellus comscasis</name>
    <dbReference type="NCBI Taxonomy" id="2681766"/>
    <lineage>
        <taxon>Bacteria</taxon>
        <taxon>Pseudomonadati</taxon>
        <taxon>Bacteroidota</taxon>
        <taxon>Bacteroidia</taxon>
        <taxon>Marinilabiliales</taxon>
        <taxon>Prolixibacteraceae</taxon>
        <taxon>Maribellus</taxon>
    </lineage>
</organism>
<sequence length="73" mass="8145">MAEKTIIDALKKLESKGYGMADAIACFESGKSVDEYLKDKELSEEEYKKLMSDDAFSKPGRFSGDVVKITNDE</sequence>
<evidence type="ECO:0000313" key="1">
    <source>
        <dbReference type="EMBL" id="QGY44148.1"/>
    </source>
</evidence>
<dbReference type="KEGG" id="mcos:GM418_10900"/>
<dbReference type="RefSeq" id="WP_158865968.1">
    <property type="nucleotide sequence ID" value="NZ_CP046401.1"/>
</dbReference>
<reference evidence="1 2" key="1">
    <citation type="submission" date="2019-11" db="EMBL/GenBank/DDBJ databases">
        <authorList>
            <person name="Zheng R.K."/>
            <person name="Sun C.M."/>
        </authorList>
    </citation>
    <scope>NUCLEOTIDE SEQUENCE [LARGE SCALE GENOMIC DNA]</scope>
    <source>
        <strain evidence="1 2">WC007</strain>
    </source>
</reference>
<gene>
    <name evidence="1" type="ORF">GM418_10900</name>
</gene>
<protein>
    <submittedName>
        <fullName evidence="1">Uncharacterized protein</fullName>
    </submittedName>
</protein>
<name>A0A6I6JSU0_9BACT</name>
<accession>A0A6I6JSU0</accession>
<dbReference type="EMBL" id="CP046401">
    <property type="protein sequence ID" value="QGY44148.1"/>
    <property type="molecule type" value="Genomic_DNA"/>
</dbReference>
<dbReference type="Proteomes" id="UP000428260">
    <property type="component" value="Chromosome"/>
</dbReference>
<proteinExistence type="predicted"/>
<keyword evidence="2" id="KW-1185">Reference proteome</keyword>
<evidence type="ECO:0000313" key="2">
    <source>
        <dbReference type="Proteomes" id="UP000428260"/>
    </source>
</evidence>